<dbReference type="Pfam" id="PF01909">
    <property type="entry name" value="NTP_transf_2"/>
    <property type="match status" value="1"/>
</dbReference>
<accession>A0ABY5SH46</accession>
<evidence type="ECO:0000313" key="3">
    <source>
        <dbReference type="Proteomes" id="UP001057877"/>
    </source>
</evidence>
<organism evidence="2 3">
    <name type="scientific">Paenibacillus spongiae</name>
    <dbReference type="NCBI Taxonomy" id="2909671"/>
    <lineage>
        <taxon>Bacteria</taxon>
        <taxon>Bacillati</taxon>
        <taxon>Bacillota</taxon>
        <taxon>Bacilli</taxon>
        <taxon>Bacillales</taxon>
        <taxon>Paenibacillaceae</taxon>
        <taxon>Paenibacillus</taxon>
    </lineage>
</organism>
<dbReference type="InterPro" id="IPR002934">
    <property type="entry name" value="Polymerase_NTP_transf_dom"/>
</dbReference>
<dbReference type="PANTHER" id="PTHR33933:SF1">
    <property type="entry name" value="PROTEIN ADENYLYLTRANSFERASE MNTA-RELATED"/>
    <property type="match status" value="1"/>
</dbReference>
<dbReference type="Proteomes" id="UP001057877">
    <property type="component" value="Chromosome"/>
</dbReference>
<evidence type="ECO:0000313" key="2">
    <source>
        <dbReference type="EMBL" id="UVI32918.1"/>
    </source>
</evidence>
<dbReference type="InterPro" id="IPR043519">
    <property type="entry name" value="NT_sf"/>
</dbReference>
<dbReference type="EMBL" id="CP091430">
    <property type="protein sequence ID" value="UVI32918.1"/>
    <property type="molecule type" value="Genomic_DNA"/>
</dbReference>
<reference evidence="2" key="1">
    <citation type="submission" date="2022-01" db="EMBL/GenBank/DDBJ databases">
        <title>Paenibacillus spongiae sp. nov., isolated from marine sponge.</title>
        <authorList>
            <person name="Li Z."/>
            <person name="Zhang M."/>
        </authorList>
    </citation>
    <scope>NUCLEOTIDE SEQUENCE</scope>
    <source>
        <strain evidence="2">PHS-Z3</strain>
    </source>
</reference>
<dbReference type="SUPFAM" id="SSF81301">
    <property type="entry name" value="Nucleotidyltransferase"/>
    <property type="match status" value="1"/>
</dbReference>
<feature type="domain" description="Polymerase nucleotidyl transferase" evidence="1">
    <location>
        <begin position="20"/>
        <end position="79"/>
    </location>
</feature>
<dbReference type="CDD" id="cd05403">
    <property type="entry name" value="NT_KNTase_like"/>
    <property type="match status" value="1"/>
</dbReference>
<dbReference type="RefSeq" id="WP_258388969.1">
    <property type="nucleotide sequence ID" value="NZ_CP091430.1"/>
</dbReference>
<protein>
    <submittedName>
        <fullName evidence="2">Nucleotidyltransferase domain-containing protein</fullName>
    </submittedName>
</protein>
<name>A0ABY5SH46_9BACL</name>
<dbReference type="PANTHER" id="PTHR33933">
    <property type="entry name" value="NUCLEOTIDYLTRANSFERASE"/>
    <property type="match status" value="1"/>
</dbReference>
<dbReference type="InterPro" id="IPR052548">
    <property type="entry name" value="Type_VII_TA_antitoxin"/>
</dbReference>
<evidence type="ECO:0000259" key="1">
    <source>
        <dbReference type="Pfam" id="PF01909"/>
    </source>
</evidence>
<proteinExistence type="predicted"/>
<keyword evidence="3" id="KW-1185">Reference proteome</keyword>
<gene>
    <name evidence="2" type="ORF">L1F29_14245</name>
</gene>
<sequence length="112" mass="12829">MVMERVIDGMVQSVVKHCNPEQIVLFGSCAKGTFRQDSDIDLLILLDTDVPRPYRAIELKQLFLEYPVAVDLVILTPEEYEEERRKPYSFAYSVSLSGRVLYEKQNADSAAR</sequence>
<dbReference type="Gene3D" id="3.30.460.10">
    <property type="entry name" value="Beta Polymerase, domain 2"/>
    <property type="match status" value="1"/>
</dbReference>